<proteinExistence type="predicted"/>
<reference evidence="1 2" key="2">
    <citation type="journal article" date="2022" name="Mol. Ecol. Resour.">
        <title>The genomes of chicory, endive, great burdock and yacon provide insights into Asteraceae paleo-polyploidization history and plant inulin production.</title>
        <authorList>
            <person name="Fan W."/>
            <person name="Wang S."/>
            <person name="Wang H."/>
            <person name="Wang A."/>
            <person name="Jiang F."/>
            <person name="Liu H."/>
            <person name="Zhao H."/>
            <person name="Xu D."/>
            <person name="Zhang Y."/>
        </authorList>
    </citation>
    <scope>NUCLEOTIDE SEQUENCE [LARGE SCALE GENOMIC DNA]</scope>
    <source>
        <strain evidence="2">cv. Punajuju</strain>
        <tissue evidence="1">Leaves</tissue>
    </source>
</reference>
<keyword evidence="2" id="KW-1185">Reference proteome</keyword>
<evidence type="ECO:0000313" key="2">
    <source>
        <dbReference type="Proteomes" id="UP001055811"/>
    </source>
</evidence>
<evidence type="ECO:0000313" key="1">
    <source>
        <dbReference type="EMBL" id="KAI3764396.1"/>
    </source>
</evidence>
<organism evidence="1 2">
    <name type="scientific">Cichorium intybus</name>
    <name type="common">Chicory</name>
    <dbReference type="NCBI Taxonomy" id="13427"/>
    <lineage>
        <taxon>Eukaryota</taxon>
        <taxon>Viridiplantae</taxon>
        <taxon>Streptophyta</taxon>
        <taxon>Embryophyta</taxon>
        <taxon>Tracheophyta</taxon>
        <taxon>Spermatophyta</taxon>
        <taxon>Magnoliopsida</taxon>
        <taxon>eudicotyledons</taxon>
        <taxon>Gunneridae</taxon>
        <taxon>Pentapetalae</taxon>
        <taxon>asterids</taxon>
        <taxon>campanulids</taxon>
        <taxon>Asterales</taxon>
        <taxon>Asteraceae</taxon>
        <taxon>Cichorioideae</taxon>
        <taxon>Cichorieae</taxon>
        <taxon>Cichoriinae</taxon>
        <taxon>Cichorium</taxon>
    </lineage>
</organism>
<name>A0ACB9F120_CICIN</name>
<accession>A0ACB9F120</accession>
<sequence>MCWLISVGTWEGRNLKVQGTTLEELSAALRAQLTVSADPLMSTVDFFSPKQSFFLYSIAIAYRTVRVQKLTDSHRFLSV</sequence>
<protein>
    <submittedName>
        <fullName evidence="1">Uncharacterized protein</fullName>
    </submittedName>
</protein>
<reference evidence="2" key="1">
    <citation type="journal article" date="2022" name="Mol. Ecol. Resour.">
        <title>The genomes of chicory, endive, great burdock and yacon provide insights into Asteraceae palaeo-polyploidization history and plant inulin production.</title>
        <authorList>
            <person name="Fan W."/>
            <person name="Wang S."/>
            <person name="Wang H."/>
            <person name="Wang A."/>
            <person name="Jiang F."/>
            <person name="Liu H."/>
            <person name="Zhao H."/>
            <person name="Xu D."/>
            <person name="Zhang Y."/>
        </authorList>
    </citation>
    <scope>NUCLEOTIDE SEQUENCE [LARGE SCALE GENOMIC DNA]</scope>
    <source>
        <strain evidence="2">cv. Punajuju</strain>
    </source>
</reference>
<gene>
    <name evidence="1" type="ORF">L2E82_14403</name>
</gene>
<comment type="caution">
    <text evidence="1">The sequence shown here is derived from an EMBL/GenBank/DDBJ whole genome shotgun (WGS) entry which is preliminary data.</text>
</comment>
<dbReference type="Proteomes" id="UP001055811">
    <property type="component" value="Linkage Group LG03"/>
</dbReference>
<dbReference type="EMBL" id="CM042011">
    <property type="protein sequence ID" value="KAI3764396.1"/>
    <property type="molecule type" value="Genomic_DNA"/>
</dbReference>